<feature type="domain" description="HTH bat-type" evidence="3">
    <location>
        <begin position="166"/>
        <end position="217"/>
    </location>
</feature>
<organism evidence="5 6">
    <name type="scientific">Halostagnicola kamekurae</name>
    <dbReference type="NCBI Taxonomy" id="619731"/>
    <lineage>
        <taxon>Archaea</taxon>
        <taxon>Methanobacteriati</taxon>
        <taxon>Methanobacteriota</taxon>
        <taxon>Stenosarchaea group</taxon>
        <taxon>Halobacteria</taxon>
        <taxon>Halobacteriales</taxon>
        <taxon>Natrialbaceae</taxon>
        <taxon>Halostagnicola</taxon>
    </lineage>
</organism>
<gene>
    <name evidence="5" type="ORF">SAMN04488556_3588</name>
</gene>
<keyword evidence="2" id="KW-0804">Transcription</keyword>
<feature type="domain" description="HVO-0513-like N-terminal" evidence="4">
    <location>
        <begin position="20"/>
        <end position="155"/>
    </location>
</feature>
<evidence type="ECO:0000259" key="4">
    <source>
        <dbReference type="Pfam" id="PF24278"/>
    </source>
</evidence>
<dbReference type="PANTHER" id="PTHR34236">
    <property type="entry name" value="DIMETHYL SULFOXIDE REDUCTASE TRANSCRIPTIONAL ACTIVATOR"/>
    <property type="match status" value="1"/>
</dbReference>
<reference evidence="6" key="1">
    <citation type="submission" date="2016-10" db="EMBL/GenBank/DDBJ databases">
        <authorList>
            <person name="Varghese N."/>
            <person name="Submissions S."/>
        </authorList>
    </citation>
    <scope>NUCLEOTIDE SEQUENCE [LARGE SCALE GENOMIC DNA]</scope>
    <source>
        <strain evidence="6">DSM 22427</strain>
    </source>
</reference>
<proteinExistence type="predicted"/>
<dbReference type="Pfam" id="PF24278">
    <property type="entry name" value="HVO_0513_N"/>
    <property type="match status" value="1"/>
</dbReference>
<dbReference type="Pfam" id="PF04967">
    <property type="entry name" value="HTH_10"/>
    <property type="match status" value="1"/>
</dbReference>
<dbReference type="InterPro" id="IPR056493">
    <property type="entry name" value="HVO_0513_N"/>
</dbReference>
<name>A0A1I6U6C5_9EURY</name>
<accession>A0A1I6U6C5</accession>
<evidence type="ECO:0000256" key="2">
    <source>
        <dbReference type="ARBA" id="ARBA00023163"/>
    </source>
</evidence>
<evidence type="ECO:0000256" key="1">
    <source>
        <dbReference type="ARBA" id="ARBA00023015"/>
    </source>
</evidence>
<evidence type="ECO:0000313" key="6">
    <source>
        <dbReference type="Proteomes" id="UP000199199"/>
    </source>
</evidence>
<keyword evidence="1" id="KW-0805">Transcription regulation</keyword>
<dbReference type="AlphaFoldDB" id="A0A1I6U6C5"/>
<evidence type="ECO:0000313" key="5">
    <source>
        <dbReference type="EMBL" id="SFS96972.1"/>
    </source>
</evidence>
<sequence length="222" mass="24526">MQPVRYATIVLGGENVQISPILNRFVGSDAVRIDSTRHIGPIEDGQHVVLVDLQGDLSTAEDLLADSSNVVRYDVTGTNGRGVAYLRCRSIGLIGDLLSILYAHDIVLDWPIHHAETPAGRRYRFTVIGTESGIQRAMAQVPDEISIELEKIGPYGTRPDQREAVLTDRQSDLLELAVEEGYYEVPRETTHRALAEELGLSVGTVSDRLQRIERRLVLAATD</sequence>
<dbReference type="Proteomes" id="UP000199199">
    <property type="component" value="Unassembled WGS sequence"/>
</dbReference>
<keyword evidence="6" id="KW-1185">Reference proteome</keyword>
<dbReference type="PANTHER" id="PTHR34236:SF1">
    <property type="entry name" value="DIMETHYL SULFOXIDE REDUCTASE TRANSCRIPTIONAL ACTIVATOR"/>
    <property type="match status" value="1"/>
</dbReference>
<dbReference type="InterPro" id="IPR007050">
    <property type="entry name" value="HTH_bacterioopsin"/>
</dbReference>
<protein>
    <submittedName>
        <fullName evidence="5">Predicted DNA binding protein, contains HTH domain</fullName>
    </submittedName>
</protein>
<dbReference type="Gene3D" id="1.10.10.10">
    <property type="entry name" value="Winged helix-like DNA-binding domain superfamily/Winged helix DNA-binding domain"/>
    <property type="match status" value="1"/>
</dbReference>
<dbReference type="EMBL" id="FOZS01000004">
    <property type="protein sequence ID" value="SFS96972.1"/>
    <property type="molecule type" value="Genomic_DNA"/>
</dbReference>
<dbReference type="InterPro" id="IPR036388">
    <property type="entry name" value="WH-like_DNA-bd_sf"/>
</dbReference>
<evidence type="ECO:0000259" key="3">
    <source>
        <dbReference type="Pfam" id="PF04967"/>
    </source>
</evidence>